<dbReference type="AlphaFoldDB" id="A0A2K1IGY0"/>
<dbReference type="Gene3D" id="3.40.50.720">
    <property type="entry name" value="NAD(P)-binding Rossmann-like Domain"/>
    <property type="match status" value="1"/>
</dbReference>
<dbReference type="FunFam" id="3.40.50.720:FF:000266">
    <property type="entry name" value="Glyceraldehyde-3-phosphate dehydrogenase"/>
    <property type="match status" value="1"/>
</dbReference>
<dbReference type="Gramene" id="Pp3c24_15670V3.2">
    <property type="protein sequence ID" value="Pp3c24_15670V3.2"/>
    <property type="gene ID" value="Pp3c24_15670"/>
</dbReference>
<dbReference type="NCBIfam" id="TIGR01534">
    <property type="entry name" value="GAPDH-I"/>
    <property type="match status" value="1"/>
</dbReference>
<dbReference type="InterPro" id="IPR020829">
    <property type="entry name" value="GlycerAld_3-P_DH_cat"/>
</dbReference>
<evidence type="ECO:0000256" key="9">
    <source>
        <dbReference type="PIRSR" id="PIRSR000149-3"/>
    </source>
</evidence>
<reference evidence="14 16" key="1">
    <citation type="journal article" date="2008" name="Science">
        <title>The Physcomitrella genome reveals evolutionary insights into the conquest of land by plants.</title>
        <authorList>
            <person name="Rensing S."/>
            <person name="Lang D."/>
            <person name="Zimmer A."/>
            <person name="Terry A."/>
            <person name="Salamov A."/>
            <person name="Shapiro H."/>
            <person name="Nishiyama T."/>
            <person name="Perroud P.-F."/>
            <person name="Lindquist E."/>
            <person name="Kamisugi Y."/>
            <person name="Tanahashi T."/>
            <person name="Sakakibara K."/>
            <person name="Fujita T."/>
            <person name="Oishi K."/>
            <person name="Shin-I T."/>
            <person name="Kuroki Y."/>
            <person name="Toyoda A."/>
            <person name="Suzuki Y."/>
            <person name="Hashimoto A."/>
            <person name="Yamaguchi K."/>
            <person name="Sugano A."/>
            <person name="Kohara Y."/>
            <person name="Fujiyama A."/>
            <person name="Anterola A."/>
            <person name="Aoki S."/>
            <person name="Ashton N."/>
            <person name="Barbazuk W.B."/>
            <person name="Barker E."/>
            <person name="Bennetzen J."/>
            <person name="Bezanilla M."/>
            <person name="Blankenship R."/>
            <person name="Cho S.H."/>
            <person name="Dutcher S."/>
            <person name="Estelle M."/>
            <person name="Fawcett J.A."/>
            <person name="Gundlach H."/>
            <person name="Hanada K."/>
            <person name="Heyl A."/>
            <person name="Hicks K.A."/>
            <person name="Hugh J."/>
            <person name="Lohr M."/>
            <person name="Mayer K."/>
            <person name="Melkozernov A."/>
            <person name="Murata T."/>
            <person name="Nelson D."/>
            <person name="Pils B."/>
            <person name="Prigge M."/>
            <person name="Reiss B."/>
            <person name="Renner T."/>
            <person name="Rombauts S."/>
            <person name="Rushton P."/>
            <person name="Sanderfoot A."/>
            <person name="Schween G."/>
            <person name="Shiu S.-H."/>
            <person name="Stueber K."/>
            <person name="Theodoulou F.L."/>
            <person name="Tu H."/>
            <person name="Van de Peer Y."/>
            <person name="Verrier P.J."/>
            <person name="Waters E."/>
            <person name="Wood A."/>
            <person name="Yang L."/>
            <person name="Cove D."/>
            <person name="Cuming A."/>
            <person name="Hasebe M."/>
            <person name="Lucas S."/>
            <person name="Mishler D.B."/>
            <person name="Reski R."/>
            <person name="Grigoriev I."/>
            <person name="Quatrano R.S."/>
            <person name="Boore J.L."/>
        </authorList>
    </citation>
    <scope>NUCLEOTIDE SEQUENCE [LARGE SCALE GENOMIC DNA]</scope>
    <source>
        <strain evidence="15 16">cv. Gransden 2004</strain>
    </source>
</reference>
<dbReference type="InterPro" id="IPR036291">
    <property type="entry name" value="NAD(P)-bd_dom_sf"/>
</dbReference>
<evidence type="ECO:0000256" key="10">
    <source>
        <dbReference type="PIRSR" id="PIRSR000149-4"/>
    </source>
</evidence>
<feature type="binding site" evidence="9">
    <location>
        <position position="140"/>
    </location>
    <ligand>
        <name>NAD(+)</name>
        <dbReference type="ChEBI" id="CHEBI:57540"/>
    </ligand>
</feature>
<keyword evidence="6" id="KW-0324">Glycolysis</keyword>
<keyword evidence="5 9" id="KW-0520">NAD</keyword>
<proteinExistence type="inferred from homology"/>
<dbReference type="InterPro" id="IPR020830">
    <property type="entry name" value="GlycerAld_3-P_DH_AS"/>
</dbReference>
<dbReference type="GeneID" id="112277008"/>
<reference evidence="14 16" key="2">
    <citation type="journal article" date="2018" name="Plant J.">
        <title>The Physcomitrella patens chromosome-scale assembly reveals moss genome structure and evolution.</title>
        <authorList>
            <person name="Lang D."/>
            <person name="Ullrich K.K."/>
            <person name="Murat F."/>
            <person name="Fuchs J."/>
            <person name="Jenkins J."/>
            <person name="Haas F.B."/>
            <person name="Piednoel M."/>
            <person name="Gundlach H."/>
            <person name="Van Bel M."/>
            <person name="Meyberg R."/>
            <person name="Vives C."/>
            <person name="Morata J."/>
            <person name="Symeonidi A."/>
            <person name="Hiss M."/>
            <person name="Muchero W."/>
            <person name="Kamisugi Y."/>
            <person name="Saleh O."/>
            <person name="Blanc G."/>
            <person name="Decker E.L."/>
            <person name="van Gessel N."/>
            <person name="Grimwood J."/>
            <person name="Hayes R.D."/>
            <person name="Graham S.W."/>
            <person name="Gunter L.E."/>
            <person name="McDaniel S.F."/>
            <person name="Hoernstein S.N.W."/>
            <person name="Larsson A."/>
            <person name="Li F.W."/>
            <person name="Perroud P.F."/>
            <person name="Phillips J."/>
            <person name="Ranjan P."/>
            <person name="Rokshar D.S."/>
            <person name="Rothfels C.J."/>
            <person name="Schneider L."/>
            <person name="Shu S."/>
            <person name="Stevenson D.W."/>
            <person name="Thummler F."/>
            <person name="Tillich M."/>
            <person name="Villarreal Aguilar J.C."/>
            <person name="Widiez T."/>
            <person name="Wong G.K."/>
            <person name="Wymore A."/>
            <person name="Zhang Y."/>
            <person name="Zimmer A.D."/>
            <person name="Quatrano R.S."/>
            <person name="Mayer K.F.X."/>
            <person name="Goodstein D."/>
            <person name="Casacuberta J.M."/>
            <person name="Vandepoele K."/>
            <person name="Reski R."/>
            <person name="Cuming A.C."/>
            <person name="Tuskan G.A."/>
            <person name="Maumus F."/>
            <person name="Salse J."/>
            <person name="Schmutz J."/>
            <person name="Rensing S.A."/>
        </authorList>
    </citation>
    <scope>NUCLEOTIDE SEQUENCE [LARGE SCALE GENOMIC DNA]</scope>
    <source>
        <strain evidence="15 16">cv. Gransden 2004</strain>
    </source>
</reference>
<keyword evidence="9" id="KW-0547">Nucleotide-binding</keyword>
<feature type="active site" description="Nucleophile" evidence="8">
    <location>
        <position position="170"/>
    </location>
</feature>
<dbReference type="EC" id="1.2.1.-" evidence="12"/>
<evidence type="ECO:0000256" key="6">
    <source>
        <dbReference type="ARBA" id="ARBA00023152"/>
    </source>
</evidence>
<evidence type="ECO:0000256" key="1">
    <source>
        <dbReference type="ARBA" id="ARBA00004869"/>
    </source>
</evidence>
<comment type="similarity">
    <text evidence="2 11">Belongs to the glyceraldehyde-3-phosphate dehydrogenase family.</text>
</comment>
<dbReference type="EnsemblPlants" id="Pp3c24_15670V3.1">
    <property type="protein sequence ID" value="Pp3c24_15670V3.1"/>
    <property type="gene ID" value="Pp3c24_15670"/>
</dbReference>
<dbReference type="Gene3D" id="3.30.360.10">
    <property type="entry name" value="Dihydrodipicolinate Reductase, domain 2"/>
    <property type="match status" value="1"/>
</dbReference>
<comment type="pathway">
    <text evidence="1">Carbohydrate degradation; glycolysis; pyruvate from D-glyceraldehyde 3-phosphate: step 1/5.</text>
</comment>
<comment type="subunit">
    <text evidence="3">Homotetramer.</text>
</comment>
<dbReference type="PIRSF" id="PIRSF000149">
    <property type="entry name" value="GAP_DH"/>
    <property type="match status" value="1"/>
</dbReference>
<evidence type="ECO:0000256" key="7">
    <source>
        <dbReference type="ARBA" id="ARBA00025350"/>
    </source>
</evidence>
<reference evidence="15" key="3">
    <citation type="submission" date="2020-12" db="UniProtKB">
        <authorList>
            <consortium name="EnsemblPlants"/>
        </authorList>
    </citation>
    <scope>IDENTIFICATION</scope>
</reference>
<dbReference type="Pfam" id="PF00044">
    <property type="entry name" value="Gp_dh_N"/>
    <property type="match status" value="1"/>
</dbReference>
<dbReference type="PANTHER" id="PTHR10836">
    <property type="entry name" value="GLYCERALDEHYDE 3-PHOSPHATE DEHYDROGENASE"/>
    <property type="match status" value="1"/>
</dbReference>
<dbReference type="RefSeq" id="XP_024364697.1">
    <property type="nucleotide sequence ID" value="XM_024508929.2"/>
</dbReference>
<dbReference type="InterPro" id="IPR020828">
    <property type="entry name" value="GlycerAld_3-P_DH_NAD(P)-bd"/>
</dbReference>
<dbReference type="GO" id="GO:0051287">
    <property type="term" value="F:NAD binding"/>
    <property type="evidence" value="ECO:0007669"/>
    <property type="project" value="InterPro"/>
</dbReference>
<protein>
    <recommendedName>
        <fullName evidence="12">Glyceraldehyde-3-phosphate dehydrogenase</fullName>
        <ecNumber evidence="12">1.2.1.-</ecNumber>
    </recommendedName>
</protein>
<dbReference type="GO" id="GO:0050661">
    <property type="term" value="F:NADP binding"/>
    <property type="evidence" value="ECO:0007669"/>
    <property type="project" value="InterPro"/>
</dbReference>
<organism evidence="14">
    <name type="scientific">Physcomitrium patens</name>
    <name type="common">Spreading-leaved earth moss</name>
    <name type="synonym">Physcomitrella patens</name>
    <dbReference type="NCBI Taxonomy" id="3218"/>
    <lineage>
        <taxon>Eukaryota</taxon>
        <taxon>Viridiplantae</taxon>
        <taxon>Streptophyta</taxon>
        <taxon>Embryophyta</taxon>
        <taxon>Bryophyta</taxon>
        <taxon>Bryophytina</taxon>
        <taxon>Bryopsida</taxon>
        <taxon>Funariidae</taxon>
        <taxon>Funariales</taxon>
        <taxon>Funariaceae</taxon>
        <taxon>Physcomitrium</taxon>
    </lineage>
</organism>
<feature type="binding site" evidence="9">
    <location>
        <position position="334"/>
    </location>
    <ligand>
        <name>NAD(+)</name>
        <dbReference type="ChEBI" id="CHEBI:57540"/>
    </ligand>
</feature>
<dbReference type="PRINTS" id="PR00078">
    <property type="entry name" value="G3PDHDRGNASE"/>
</dbReference>
<dbReference type="Pfam" id="PF02800">
    <property type="entry name" value="Gp_dh_C"/>
    <property type="match status" value="1"/>
</dbReference>
<dbReference type="OrthoDB" id="1152826at2759"/>
<dbReference type="EnsemblPlants" id="Pp3c24_15670V3.2">
    <property type="protein sequence ID" value="Pp3c24_15670V3.2"/>
    <property type="gene ID" value="Pp3c24_15670"/>
</dbReference>
<evidence type="ECO:0000313" key="16">
    <source>
        <dbReference type="Proteomes" id="UP000006727"/>
    </source>
</evidence>
<evidence type="ECO:0000256" key="5">
    <source>
        <dbReference type="ARBA" id="ARBA00023027"/>
    </source>
</evidence>
<dbReference type="KEGG" id="ppp:112277008"/>
<dbReference type="Gramene" id="Pp3c24_15670V3.1">
    <property type="protein sequence ID" value="Pp3c24_15670V3.1"/>
    <property type="gene ID" value="Pp3c24_15670"/>
</dbReference>
<feature type="binding site" evidence="9">
    <location>
        <position position="51"/>
    </location>
    <ligand>
        <name>NAD(+)</name>
        <dbReference type="ChEBI" id="CHEBI:57540"/>
    </ligand>
</feature>
<dbReference type="PaxDb" id="3218-PP1S178_97V6.1"/>
<accession>A0A2K1IGY0</accession>
<dbReference type="SUPFAM" id="SSF51735">
    <property type="entry name" value="NAD(P)-binding Rossmann-fold domains"/>
    <property type="match status" value="1"/>
</dbReference>
<dbReference type="EMBL" id="ABEU02000024">
    <property type="protein sequence ID" value="PNR28536.1"/>
    <property type="molecule type" value="Genomic_DNA"/>
</dbReference>
<dbReference type="CDD" id="cd18126">
    <property type="entry name" value="GAPDH_I_C"/>
    <property type="match status" value="1"/>
</dbReference>
<dbReference type="PROSITE" id="PS00071">
    <property type="entry name" value="GAPDH"/>
    <property type="match status" value="1"/>
</dbReference>
<dbReference type="STRING" id="3218.A0A2K1IGY0"/>
<evidence type="ECO:0000313" key="14">
    <source>
        <dbReference type="EMBL" id="PNR28536.1"/>
    </source>
</evidence>
<evidence type="ECO:0000256" key="2">
    <source>
        <dbReference type="ARBA" id="ARBA00007406"/>
    </source>
</evidence>
<evidence type="ECO:0000256" key="8">
    <source>
        <dbReference type="PIRSR" id="PIRSR000149-1"/>
    </source>
</evidence>
<evidence type="ECO:0000313" key="15">
    <source>
        <dbReference type="EnsemblPlants" id="Pp3c24_15670V3.1"/>
    </source>
</evidence>
<dbReference type="GO" id="GO:0006096">
    <property type="term" value="P:glycolytic process"/>
    <property type="evidence" value="ECO:0000318"/>
    <property type="project" value="GO_Central"/>
</dbReference>
<evidence type="ECO:0000259" key="13">
    <source>
        <dbReference type="SMART" id="SM00846"/>
    </source>
</evidence>
<dbReference type="SUPFAM" id="SSF55347">
    <property type="entry name" value="Glyceraldehyde-3-phosphate dehydrogenase-like, C-terminal domain"/>
    <property type="match status" value="1"/>
</dbReference>
<keyword evidence="4 12" id="KW-0560">Oxidoreductase</keyword>
<comment type="function">
    <text evidence="7">Key enzyme in glycolysis that catalyzes the first step of the pathway by converting D-glyceraldehyde 3-phosphate (G3P) into 3-phospho-D-glyceroyl phosphate. Essential for the maintenance of cellular ATP levels and carbohydrate metabolism.</text>
</comment>
<feature type="domain" description="Glyceraldehyde 3-phosphate dehydrogenase NAD(P) binding" evidence="13">
    <location>
        <begin position="20"/>
        <end position="170"/>
    </location>
</feature>
<dbReference type="SMART" id="SM00846">
    <property type="entry name" value="Gp_dh_N"/>
    <property type="match status" value="1"/>
</dbReference>
<evidence type="ECO:0000256" key="11">
    <source>
        <dbReference type="RuleBase" id="RU000397"/>
    </source>
</evidence>
<feature type="site" description="Activates thiol group during catalysis" evidence="10">
    <location>
        <position position="197"/>
    </location>
</feature>
<dbReference type="InterPro" id="IPR006424">
    <property type="entry name" value="Glyceraldehyde-3-P_DH_1"/>
</dbReference>
<dbReference type="Proteomes" id="UP000006727">
    <property type="component" value="Chromosome 24"/>
</dbReference>
<keyword evidence="16" id="KW-1185">Reference proteome</keyword>
<gene>
    <name evidence="15" type="primary">LOC112277008</name>
    <name evidence="14" type="ORF">PHYPA_029128</name>
</gene>
<evidence type="ECO:0000256" key="3">
    <source>
        <dbReference type="ARBA" id="ARBA00011881"/>
    </source>
</evidence>
<dbReference type="CDD" id="cd05214">
    <property type="entry name" value="GAPDH_I_N"/>
    <property type="match status" value="1"/>
</dbReference>
<dbReference type="GO" id="GO:0004365">
    <property type="term" value="F:glyceraldehyde-3-phosphate dehydrogenase (NAD+) (phosphorylating) activity"/>
    <property type="evidence" value="ECO:0000318"/>
    <property type="project" value="GO_Central"/>
</dbReference>
<evidence type="ECO:0000256" key="12">
    <source>
        <dbReference type="RuleBase" id="RU361160"/>
    </source>
</evidence>
<sequence length="359" mass="39380">MGRTGAGNAVKHSPVVKEKVRIGINGFGRFGRLVARVALERDDIELVAVNDPFISTDYMAYMFTYDSVHGTSFKSDIYAQDANTLSFAGKKVAVFGQKDLAKIPWGKYRADYVVECTGNYTDKDSAAAHLKGGAKKVIITGFSKDAPTLVVGVNERDYRPEHNVVAMASCTTNCMAPLVKVLHDRFGMAEALMTTVHSQTATKKSLNGPSLKDWRSGGTAGFNLIPSSTSASKAIGRVIPTLNGKIRSVAFRVPTPDVSLVDLTVSLNSRVSYEEICQAIREEAEGKMKGILGYNDEDHVSNEFIGDTRSSIFDAKAGFSLSDKLVKLVAWYDNEWGYSHRVVDLIMHMSSVQHCRYHF</sequence>
<dbReference type="GO" id="GO:0006006">
    <property type="term" value="P:glucose metabolic process"/>
    <property type="evidence" value="ECO:0007669"/>
    <property type="project" value="InterPro"/>
</dbReference>
<dbReference type="GO" id="GO:0005829">
    <property type="term" value="C:cytosol"/>
    <property type="evidence" value="ECO:0000318"/>
    <property type="project" value="GO_Central"/>
</dbReference>
<evidence type="ECO:0000256" key="4">
    <source>
        <dbReference type="ARBA" id="ARBA00023002"/>
    </source>
</evidence>
<name>A0A2K1IGY0_PHYPA</name>
<dbReference type="PANTHER" id="PTHR10836:SF132">
    <property type="entry name" value="GLYCERALDEHYDE-3-PHOSPHATE DEHYDROGENASE"/>
    <property type="match status" value="1"/>
</dbReference>
<dbReference type="InterPro" id="IPR020831">
    <property type="entry name" value="GlycerAld/Erythrose_P_DH"/>
</dbReference>
<dbReference type="FunFam" id="3.30.360.10:FF:000001">
    <property type="entry name" value="Glyceraldehyde-3-phosphate dehydrogenase"/>
    <property type="match status" value="1"/>
</dbReference>